<reference evidence="3" key="1">
    <citation type="submission" date="2020-06" db="EMBL/GenBank/DDBJ databases">
        <title>Characterization of fructooligosaccharide metabolism and fructooligosaccharide-degrading enzymes in human commensal butyrate producers.</title>
        <authorList>
            <person name="Tanno H."/>
            <person name="Fujii T."/>
            <person name="Hirano K."/>
            <person name="Maeno S."/>
            <person name="Tonozuka T."/>
            <person name="Sakamoto M."/>
            <person name="Ohkuma M."/>
            <person name="Tochio T."/>
            <person name="Endo A."/>
        </authorList>
    </citation>
    <scope>NUCLEOTIDE SEQUENCE</scope>
    <source>
        <strain evidence="3">JCM 17466</strain>
    </source>
</reference>
<dbReference type="SUPFAM" id="SSF52540">
    <property type="entry name" value="P-loop containing nucleoside triphosphate hydrolases"/>
    <property type="match status" value="1"/>
</dbReference>
<proteinExistence type="predicted"/>
<dbReference type="Pfam" id="PF13635">
    <property type="entry name" value="DUF4143"/>
    <property type="match status" value="1"/>
</dbReference>
<dbReference type="AlphaFoldDB" id="A0A916Q7K9"/>
<dbReference type="PANTHER" id="PTHR33295:SF20">
    <property type="entry name" value="ATPASE"/>
    <property type="match status" value="1"/>
</dbReference>
<sequence>MTKLVKDVECMEMIRRNLYLDKIRPFIDQDLIKVLIGLRRSGKTILLSQIRDVLLERGVPKENIIEINFESRRFKKLEDADNFYQYVTERAEKADGKVYLFFDEIQHVKEWHSVIPSFRIDFDCDIYVTGSNSKLLSGELATNMAGRYVSFHVYPFVLSEIQEFYEINELPYTREQLFVDYLKYGGLPMRLVLPDEHSVRTYLEDVYDSVVMKDILSRYAIRNESLLRKLLEFLLDNIGNPFSARSISRSLLSAGQSTTVDTVLNYIDKLQAGMILSKAERYDIKGKNILASTEKYYAGDIGLRNVSKASEQIDTSKLLENVVYLEMLSRGYDVKVGKLDTQEIDFVCYKGQKKLYIQVAYVLSEDCIAREFGNLEKIDDNYPKYVISSDIIDMSRNGIVHYNIIDFLLDEKDI</sequence>
<protein>
    <submittedName>
        <fullName evidence="3">ATPase</fullName>
    </submittedName>
</protein>
<dbReference type="Proteomes" id="UP000613208">
    <property type="component" value="Unassembled WGS sequence"/>
</dbReference>
<evidence type="ECO:0000259" key="2">
    <source>
        <dbReference type="Pfam" id="PF13635"/>
    </source>
</evidence>
<name>A0A916Q7K9_9FIRM</name>
<evidence type="ECO:0000313" key="4">
    <source>
        <dbReference type="Proteomes" id="UP000613208"/>
    </source>
</evidence>
<dbReference type="PANTHER" id="PTHR33295">
    <property type="entry name" value="ATPASE"/>
    <property type="match status" value="1"/>
</dbReference>
<dbReference type="Pfam" id="PF13173">
    <property type="entry name" value="AAA_14"/>
    <property type="match status" value="1"/>
</dbReference>
<feature type="domain" description="AAA" evidence="1">
    <location>
        <begin position="32"/>
        <end position="161"/>
    </location>
</feature>
<organism evidence="3 4">
    <name type="scientific">Anaerostipes butyraticus</name>
    <dbReference type="NCBI Taxonomy" id="645466"/>
    <lineage>
        <taxon>Bacteria</taxon>
        <taxon>Bacillati</taxon>
        <taxon>Bacillota</taxon>
        <taxon>Clostridia</taxon>
        <taxon>Lachnospirales</taxon>
        <taxon>Lachnospiraceae</taxon>
        <taxon>Anaerostipes</taxon>
    </lineage>
</organism>
<dbReference type="EMBL" id="BLYI01000023">
    <property type="protein sequence ID" value="GFO84511.1"/>
    <property type="molecule type" value="Genomic_DNA"/>
</dbReference>
<dbReference type="InterPro" id="IPR027417">
    <property type="entry name" value="P-loop_NTPase"/>
</dbReference>
<evidence type="ECO:0000259" key="1">
    <source>
        <dbReference type="Pfam" id="PF13173"/>
    </source>
</evidence>
<dbReference type="InterPro" id="IPR041682">
    <property type="entry name" value="AAA_14"/>
</dbReference>
<accession>A0A916Q7K9</accession>
<comment type="caution">
    <text evidence="3">The sequence shown here is derived from an EMBL/GenBank/DDBJ whole genome shotgun (WGS) entry which is preliminary data.</text>
</comment>
<dbReference type="InterPro" id="IPR025420">
    <property type="entry name" value="DUF4143"/>
</dbReference>
<gene>
    <name evidence="3" type="ORF">ANBU17_08580</name>
</gene>
<keyword evidence="4" id="KW-1185">Reference proteome</keyword>
<dbReference type="RefSeq" id="WP_201310235.1">
    <property type="nucleotide sequence ID" value="NZ_BLYI01000023.1"/>
</dbReference>
<feature type="domain" description="DUF4143" evidence="2">
    <location>
        <begin position="213"/>
        <end position="360"/>
    </location>
</feature>
<evidence type="ECO:0000313" key="3">
    <source>
        <dbReference type="EMBL" id="GFO84511.1"/>
    </source>
</evidence>